<dbReference type="GO" id="GO:0000055">
    <property type="term" value="P:ribosomal large subunit export from nucleus"/>
    <property type="evidence" value="ECO:0007669"/>
    <property type="project" value="EnsemblFungi"/>
</dbReference>
<dbReference type="eggNOG" id="ENOG502RY6R">
    <property type="taxonomic scope" value="Eukaryota"/>
</dbReference>
<dbReference type="GO" id="GO:0019843">
    <property type="term" value="F:rRNA binding"/>
    <property type="evidence" value="ECO:0007669"/>
    <property type="project" value="EnsemblFungi"/>
</dbReference>
<feature type="compositionally biased region" description="Basic and acidic residues" evidence="10">
    <location>
        <begin position="157"/>
        <end position="177"/>
    </location>
</feature>
<evidence type="ECO:0000256" key="8">
    <source>
        <dbReference type="ARBA" id="ARBA00023054"/>
    </source>
</evidence>
<dbReference type="GO" id="GO:0043022">
    <property type="term" value="F:ribosome binding"/>
    <property type="evidence" value="ECO:0007669"/>
    <property type="project" value="EnsemblFungi"/>
</dbReference>
<reference evidence="12" key="2">
    <citation type="submission" date="2012-08" db="EMBL/GenBank/DDBJ databases">
        <title>Genome sequence of Kazachstania naganishii.</title>
        <authorList>
            <person name="Gordon J.L."/>
            <person name="Armisen D."/>
            <person name="Proux-Wera E."/>
            <person name="OhEigeartaigh S.S."/>
            <person name="Byrne K.P."/>
            <person name="Wolfe K.H."/>
        </authorList>
    </citation>
    <scope>NUCLEOTIDE SEQUENCE [LARGE SCALE GENOMIC DNA]</scope>
    <source>
        <strain evidence="12">ATCC MYA-139 / BCRC 22969 / CBS 8797 / CCRC 22969 / KCTC 17520 / NBRC 10181 / NCYC 3082</strain>
    </source>
</reference>
<dbReference type="GO" id="GO:0042802">
    <property type="term" value="F:identical protein binding"/>
    <property type="evidence" value="ECO:0007669"/>
    <property type="project" value="EnsemblFungi"/>
</dbReference>
<evidence type="ECO:0000256" key="6">
    <source>
        <dbReference type="ARBA" id="ARBA00022517"/>
    </source>
</evidence>
<keyword evidence="6" id="KW-0690">Ribosome biogenesis</keyword>
<evidence type="ECO:0000256" key="10">
    <source>
        <dbReference type="SAM" id="MobiDB-lite"/>
    </source>
</evidence>
<dbReference type="GO" id="GO:0140693">
    <property type="term" value="F:molecular condensate scaffold activity"/>
    <property type="evidence" value="ECO:0007669"/>
    <property type="project" value="EnsemblFungi"/>
</dbReference>
<feature type="region of interest" description="Disordered" evidence="10">
    <location>
        <begin position="157"/>
        <end position="218"/>
    </location>
</feature>
<evidence type="ECO:0000256" key="9">
    <source>
        <dbReference type="ARBA" id="ARBA00023242"/>
    </source>
</evidence>
<dbReference type="KEGG" id="kng:KNAG_0D02440"/>
<keyword evidence="5" id="KW-0813">Transport</keyword>
<dbReference type="GO" id="GO:0140691">
    <property type="term" value="F:RNA folding chaperone"/>
    <property type="evidence" value="ECO:0007669"/>
    <property type="project" value="EnsemblFungi"/>
</dbReference>
<gene>
    <name evidence="11" type="primary">KNAG0D02440</name>
    <name evidence="11" type="ordered locus">KNAG_0D02440</name>
</gene>
<dbReference type="GO" id="GO:0042273">
    <property type="term" value="P:ribosomal large subunit biogenesis"/>
    <property type="evidence" value="ECO:0007669"/>
    <property type="project" value="EnsemblFungi"/>
</dbReference>
<name>J7S5T5_HUIN7</name>
<dbReference type="GO" id="GO:0005730">
    <property type="term" value="C:nucleolus"/>
    <property type="evidence" value="ECO:0007669"/>
    <property type="project" value="UniProtKB-SubCell"/>
</dbReference>
<dbReference type="PANTHER" id="PTHR28028">
    <property type="entry name" value="60S RIBOSOMAL SUBUNIT ASSEMBLY/EXPORT PROTEIN LOC1"/>
    <property type="match status" value="1"/>
</dbReference>
<proteinExistence type="inferred from homology"/>
<dbReference type="GeneID" id="34525683"/>
<reference evidence="11 12" key="1">
    <citation type="journal article" date="2011" name="Proc. Natl. Acad. Sci. U.S.A.">
        <title>Evolutionary erosion of yeast sex chromosomes by mating-type switching accidents.</title>
        <authorList>
            <person name="Gordon J.L."/>
            <person name="Armisen D."/>
            <person name="Proux-Wera E."/>
            <person name="Oheigeartaigh S.S."/>
            <person name="Byrne K.P."/>
            <person name="Wolfe K.H."/>
        </authorList>
    </citation>
    <scope>NUCLEOTIDE SEQUENCE [LARGE SCALE GENOMIC DNA]</scope>
    <source>
        <strain evidence="12">ATCC MYA-139 / BCRC 22969 / CBS 8797 / CCRC 22969 / KCTC 17520 / NBRC 10181 / NCYC 3082</strain>
    </source>
</reference>
<feature type="region of interest" description="Disordered" evidence="10">
    <location>
        <begin position="1"/>
        <end position="53"/>
    </location>
</feature>
<dbReference type="RefSeq" id="XP_022464240.1">
    <property type="nucleotide sequence ID" value="XM_022607667.1"/>
</dbReference>
<comment type="similarity">
    <text evidence="2">Belongs to the LOC1 family.</text>
</comment>
<evidence type="ECO:0000256" key="4">
    <source>
        <dbReference type="ARBA" id="ARBA00020853"/>
    </source>
</evidence>
<accession>J7S5T5</accession>
<sequence>MVARKYTRDSKTQNMRREVAPEVFADKQARNQLADGVDSSARHGPGRQKKYSTNKLQVSKEQAKMRLYGKKAASRNRSVSGKYDEKDLDIPTLNKAIVPGFKVKRGKKGKKFVADDDALMYQRLVKSVGDKYDQINESKLEKDKRLEEIRELKRQELERKEERKNQQLEDKKQELKSKASVARSQRRKNKRTIENAVASEDSNLDTDAKKQKKSVSFV</sequence>
<dbReference type="Proteomes" id="UP000006310">
    <property type="component" value="Chromosome 4"/>
</dbReference>
<dbReference type="GO" id="GO:0000447">
    <property type="term" value="P:endonucleolytic cleavage in ITS1 to separate SSU-rRNA from 5.8S rRNA and LSU-rRNA from tricistronic rRNA transcript (SSU-rRNA, 5.8S rRNA, LSU-rRNA)"/>
    <property type="evidence" value="ECO:0007669"/>
    <property type="project" value="EnsemblFungi"/>
</dbReference>
<evidence type="ECO:0000256" key="2">
    <source>
        <dbReference type="ARBA" id="ARBA00008132"/>
    </source>
</evidence>
<keyword evidence="9" id="KW-0539">Nucleus</keyword>
<dbReference type="GO" id="GO:0008298">
    <property type="term" value="P:intracellular mRNA localization"/>
    <property type="evidence" value="ECO:0007669"/>
    <property type="project" value="EnsemblFungi"/>
</dbReference>
<dbReference type="GO" id="GO:0051028">
    <property type="term" value="P:mRNA transport"/>
    <property type="evidence" value="ECO:0007669"/>
    <property type="project" value="UniProtKB-KW"/>
</dbReference>
<evidence type="ECO:0000256" key="3">
    <source>
        <dbReference type="ARBA" id="ARBA00019670"/>
    </source>
</evidence>
<evidence type="ECO:0000256" key="5">
    <source>
        <dbReference type="ARBA" id="ARBA00022448"/>
    </source>
</evidence>
<keyword evidence="7" id="KW-0509">mRNA transport</keyword>
<organism evidence="11 12">
    <name type="scientific">Huiozyma naganishii (strain ATCC MYA-139 / BCRC 22969 / CBS 8797 / KCTC 17520 / NBRC 10181 / NCYC 3082 / Yp74L-3)</name>
    <name type="common">Yeast</name>
    <name type="synonym">Kazachstania naganishii</name>
    <dbReference type="NCBI Taxonomy" id="1071383"/>
    <lineage>
        <taxon>Eukaryota</taxon>
        <taxon>Fungi</taxon>
        <taxon>Dikarya</taxon>
        <taxon>Ascomycota</taxon>
        <taxon>Saccharomycotina</taxon>
        <taxon>Saccharomycetes</taxon>
        <taxon>Saccharomycetales</taxon>
        <taxon>Saccharomycetaceae</taxon>
        <taxon>Huiozyma</taxon>
    </lineage>
</organism>
<keyword evidence="8" id="KW-0175">Coiled coil</keyword>
<evidence type="ECO:0000256" key="7">
    <source>
        <dbReference type="ARBA" id="ARBA00022816"/>
    </source>
</evidence>
<comment type="subcellular location">
    <subcellularLocation>
        <location evidence="1">Nucleus</location>
        <location evidence="1">Nucleolus</location>
    </subcellularLocation>
</comment>
<dbReference type="GO" id="GO:0000480">
    <property type="term" value="P:endonucleolytic cleavage in 5'-ETS of tricistronic rRNA transcript (SSU-rRNA, 5.8S rRNA, LSU-rRNA)"/>
    <property type="evidence" value="ECO:0007669"/>
    <property type="project" value="EnsemblFungi"/>
</dbReference>
<dbReference type="AlphaFoldDB" id="J7S5T5"/>
<protein>
    <recommendedName>
        <fullName evidence="3">60S ribosomal subunit assembly/export protein LOC1</fullName>
    </recommendedName>
    <alternativeName>
        <fullName evidence="4">60S ribosomal subunit assembly/export protein loc1</fullName>
    </alternativeName>
</protein>
<dbReference type="PANTHER" id="PTHR28028:SF1">
    <property type="entry name" value="60S RIBOSOMAL SUBUNIT ASSEMBLY_EXPORT PROTEIN LOC1"/>
    <property type="match status" value="1"/>
</dbReference>
<feature type="compositionally biased region" description="Basic and acidic residues" evidence="10">
    <location>
        <begin position="1"/>
        <end position="29"/>
    </location>
</feature>
<dbReference type="GO" id="GO:0017148">
    <property type="term" value="P:negative regulation of translation"/>
    <property type="evidence" value="ECO:0007669"/>
    <property type="project" value="EnsemblFungi"/>
</dbReference>
<dbReference type="GO" id="GO:0030687">
    <property type="term" value="C:preribosome, large subunit precursor"/>
    <property type="evidence" value="ECO:0007669"/>
    <property type="project" value="EnsemblFungi"/>
</dbReference>
<dbReference type="GO" id="GO:0033592">
    <property type="term" value="F:RNA strand annealing activity"/>
    <property type="evidence" value="ECO:0007669"/>
    <property type="project" value="EnsemblFungi"/>
</dbReference>
<evidence type="ECO:0000313" key="12">
    <source>
        <dbReference type="Proteomes" id="UP000006310"/>
    </source>
</evidence>
<dbReference type="InterPro" id="IPR037650">
    <property type="entry name" value="Loc1"/>
</dbReference>
<dbReference type="OMA" id="RESMNTI"/>
<dbReference type="GO" id="GO:0000472">
    <property type="term" value="P:endonucleolytic cleavage to generate mature 5'-end of SSU-rRNA from (SSU-rRNA, 5.8S rRNA, LSU-rRNA)"/>
    <property type="evidence" value="ECO:0007669"/>
    <property type="project" value="EnsemblFungi"/>
</dbReference>
<dbReference type="EMBL" id="HE978317">
    <property type="protein sequence ID" value="CCK69994.1"/>
    <property type="molecule type" value="Genomic_DNA"/>
</dbReference>
<evidence type="ECO:0000313" key="11">
    <source>
        <dbReference type="EMBL" id="CCK69994.1"/>
    </source>
</evidence>
<dbReference type="HOGENOM" id="CLU_096593_1_0_1"/>
<dbReference type="GO" id="GO:0003729">
    <property type="term" value="F:mRNA binding"/>
    <property type="evidence" value="ECO:0007669"/>
    <property type="project" value="EnsemblFungi"/>
</dbReference>
<dbReference type="OrthoDB" id="1743802at2759"/>
<keyword evidence="12" id="KW-1185">Reference proteome</keyword>
<evidence type="ECO:0000256" key="1">
    <source>
        <dbReference type="ARBA" id="ARBA00004604"/>
    </source>
</evidence>
<dbReference type="GO" id="GO:0101031">
    <property type="term" value="C:protein folding chaperone complex"/>
    <property type="evidence" value="ECO:0007669"/>
    <property type="project" value="EnsemblFungi"/>
</dbReference>
<dbReference type="STRING" id="1071383.J7S5T5"/>